<protein>
    <submittedName>
        <fullName evidence="2">NADH dehydrogenase subunit 6</fullName>
    </submittedName>
</protein>
<organism evidence="2">
    <name type="scientific">Roxasellana stellata</name>
    <dbReference type="NCBI Taxonomy" id="2754847"/>
    <lineage>
        <taxon>Eukaryota</taxon>
        <taxon>Metazoa</taxon>
        <taxon>Ecdysozoa</taxon>
        <taxon>Arthropoda</taxon>
        <taxon>Hexapoda</taxon>
        <taxon>Insecta</taxon>
        <taxon>Pterygota</taxon>
        <taxon>Neoptera</taxon>
        <taxon>Paraneoptera</taxon>
        <taxon>Hemiptera</taxon>
        <taxon>Auchenorrhyncha</taxon>
        <taxon>Membracoidea</taxon>
        <taxon>Cicadellidae</taxon>
        <taxon>Deltocephalinae</taxon>
        <taxon>Drabescini</taxon>
        <taxon>Roxasellana</taxon>
    </lineage>
</organism>
<sequence>MKMYMMKLMVIFASSIFMLSTPMSMGILLMLQTFLSTIMFSKMLNSSWITMIMFMMLIGGLLILFMYMSSIASNEKFKPNIKMLMMMLIIIYPLEELMFDIQLNDNQNNNLINEMLSLSKIYNKKTWVITMMMFYYLLLTMIAVTKIIKIYKGPLRSK</sequence>
<proteinExistence type="predicted"/>
<accession>A0A8K1TFG6</accession>
<dbReference type="AlphaFoldDB" id="A0A8K1TFG6"/>
<evidence type="ECO:0000256" key="1">
    <source>
        <dbReference type="SAM" id="Phobius"/>
    </source>
</evidence>
<keyword evidence="1" id="KW-0812">Transmembrane</keyword>
<keyword evidence="1" id="KW-0472">Membrane</keyword>
<evidence type="ECO:0000313" key="2">
    <source>
        <dbReference type="EMBL" id="UGK73266.1"/>
    </source>
</evidence>
<feature type="transmembrane region" description="Helical" evidence="1">
    <location>
        <begin position="127"/>
        <end position="148"/>
    </location>
</feature>
<keyword evidence="2" id="KW-0496">Mitochondrion</keyword>
<keyword evidence="1" id="KW-1133">Transmembrane helix</keyword>
<geneLocation type="mitochondrion" evidence="2"/>
<name>A0A8K1TFG6_9HEMI</name>
<dbReference type="EMBL" id="MG813483">
    <property type="protein sequence ID" value="UGK73266.1"/>
    <property type="molecule type" value="Genomic_DNA"/>
</dbReference>
<feature type="transmembrane region" description="Helical" evidence="1">
    <location>
        <begin position="47"/>
        <end position="68"/>
    </location>
</feature>
<gene>
    <name evidence="2" type="primary">ND6</name>
</gene>
<feature type="transmembrane region" description="Helical" evidence="1">
    <location>
        <begin position="80"/>
        <end position="99"/>
    </location>
</feature>
<reference evidence="2" key="1">
    <citation type="submission" date="2018-01" db="EMBL/GenBank/DDBJ databases">
        <authorList>
            <person name="Dai R.H."/>
            <person name="Wang J.J."/>
        </authorList>
    </citation>
    <scope>NUCLEOTIDE SEQUENCE</scope>
</reference>